<accession>A0A5J4WVZ4</accession>
<dbReference type="Proteomes" id="UP000324800">
    <property type="component" value="Unassembled WGS sequence"/>
</dbReference>
<reference evidence="1 2" key="1">
    <citation type="submission" date="2019-03" db="EMBL/GenBank/DDBJ databases">
        <title>Single cell metagenomics reveals metabolic interactions within the superorganism composed of flagellate Streblomastix strix and complex community of Bacteroidetes bacteria on its surface.</title>
        <authorList>
            <person name="Treitli S.C."/>
            <person name="Kolisko M."/>
            <person name="Husnik F."/>
            <person name="Keeling P."/>
            <person name="Hampl V."/>
        </authorList>
    </citation>
    <scope>NUCLEOTIDE SEQUENCE [LARGE SCALE GENOMIC DNA]</scope>
    <source>
        <strain evidence="1">ST1C</strain>
    </source>
</reference>
<name>A0A5J4WVZ4_9EUKA</name>
<gene>
    <name evidence="1" type="ORF">EZS28_005338</name>
</gene>
<evidence type="ECO:0000313" key="2">
    <source>
        <dbReference type="Proteomes" id="UP000324800"/>
    </source>
</evidence>
<evidence type="ECO:0000313" key="1">
    <source>
        <dbReference type="EMBL" id="KAA6399141.1"/>
    </source>
</evidence>
<comment type="caution">
    <text evidence="1">The sequence shown here is derived from an EMBL/GenBank/DDBJ whole genome shotgun (WGS) entry which is preliminary data.</text>
</comment>
<dbReference type="EMBL" id="SNRW01000814">
    <property type="protein sequence ID" value="KAA6399141.1"/>
    <property type="molecule type" value="Genomic_DNA"/>
</dbReference>
<dbReference type="AlphaFoldDB" id="A0A5J4WVZ4"/>
<organism evidence="1 2">
    <name type="scientific">Streblomastix strix</name>
    <dbReference type="NCBI Taxonomy" id="222440"/>
    <lineage>
        <taxon>Eukaryota</taxon>
        <taxon>Metamonada</taxon>
        <taxon>Preaxostyla</taxon>
        <taxon>Oxymonadida</taxon>
        <taxon>Streblomastigidae</taxon>
        <taxon>Streblomastix</taxon>
    </lineage>
</organism>
<proteinExistence type="predicted"/>
<protein>
    <submittedName>
        <fullName evidence="1">Uncharacterized protein</fullName>
    </submittedName>
</protein>
<sequence>MQYTSINHIQLPRLAIVLDIDGDIDATREKKVDQNSNKEMDSGCQESTDYSIERFCEFDRRVEFSTVSVPECFIKSELSESTKMLSNQKGRLELQSEIDQKDPQQSLLMADSCLREQTKEITGTTINSNSNYRYSRIGMGLNFSDSESDVDGCRQVEQQLAFEQQQLTGNSCSLGIPPIICTNSDTREDQVSNIRDRQQNSGVLITKMKSIFKQNTSDQSNIQIARSIEDQSSDCSHSWSTEQLSGCIEQTGLERRLQNQSSDSLRDNAKTLILPLTRCLRNSNRKIMSKVLLAIEGQKC</sequence>